<accession>X1C355</accession>
<gene>
    <name evidence="1" type="ORF">S01H4_37734</name>
</gene>
<name>X1C355_9ZZZZ</name>
<dbReference type="AlphaFoldDB" id="X1C355"/>
<dbReference type="EMBL" id="BART01020290">
    <property type="protein sequence ID" value="GAH02466.1"/>
    <property type="molecule type" value="Genomic_DNA"/>
</dbReference>
<protein>
    <submittedName>
        <fullName evidence="1">Uncharacterized protein</fullName>
    </submittedName>
</protein>
<evidence type="ECO:0000313" key="1">
    <source>
        <dbReference type="EMBL" id="GAH02466.1"/>
    </source>
</evidence>
<organism evidence="1">
    <name type="scientific">marine sediment metagenome</name>
    <dbReference type="NCBI Taxonomy" id="412755"/>
    <lineage>
        <taxon>unclassified sequences</taxon>
        <taxon>metagenomes</taxon>
        <taxon>ecological metagenomes</taxon>
    </lineage>
</organism>
<comment type="caution">
    <text evidence="1">The sequence shown here is derived from an EMBL/GenBank/DDBJ whole genome shotgun (WGS) entry which is preliminary data.</text>
</comment>
<reference evidence="1" key="1">
    <citation type="journal article" date="2014" name="Front. Microbiol.">
        <title>High frequency of phylogenetically diverse reductive dehalogenase-homologous genes in deep subseafloor sedimentary metagenomes.</title>
        <authorList>
            <person name="Kawai M."/>
            <person name="Futagami T."/>
            <person name="Toyoda A."/>
            <person name="Takaki Y."/>
            <person name="Nishi S."/>
            <person name="Hori S."/>
            <person name="Arai W."/>
            <person name="Tsubouchi T."/>
            <person name="Morono Y."/>
            <person name="Uchiyama I."/>
            <person name="Ito T."/>
            <person name="Fujiyama A."/>
            <person name="Inagaki F."/>
            <person name="Takami H."/>
        </authorList>
    </citation>
    <scope>NUCLEOTIDE SEQUENCE</scope>
    <source>
        <strain evidence="1">Expedition CK06-06</strain>
    </source>
</reference>
<sequence length="58" mass="6895">MKIPSLEDEEGKTTSGIISEILEIFLNNEMYQKLHKMKLEKKFDFVEIIQEIFQKGFD</sequence>
<proteinExistence type="predicted"/>